<dbReference type="KEGG" id="ehx:EMIHUDRAFT_206589"/>
<reference evidence="4" key="1">
    <citation type="journal article" date="2013" name="Nature">
        <title>Pan genome of the phytoplankton Emiliania underpins its global distribution.</title>
        <authorList>
            <person name="Read B.A."/>
            <person name="Kegel J."/>
            <person name="Klute M.J."/>
            <person name="Kuo A."/>
            <person name="Lefebvre S.C."/>
            <person name="Maumus F."/>
            <person name="Mayer C."/>
            <person name="Miller J."/>
            <person name="Monier A."/>
            <person name="Salamov A."/>
            <person name="Young J."/>
            <person name="Aguilar M."/>
            <person name="Claverie J.M."/>
            <person name="Frickenhaus S."/>
            <person name="Gonzalez K."/>
            <person name="Herman E.K."/>
            <person name="Lin Y.C."/>
            <person name="Napier J."/>
            <person name="Ogata H."/>
            <person name="Sarno A.F."/>
            <person name="Shmutz J."/>
            <person name="Schroeder D."/>
            <person name="de Vargas C."/>
            <person name="Verret F."/>
            <person name="von Dassow P."/>
            <person name="Valentin K."/>
            <person name="Van de Peer Y."/>
            <person name="Wheeler G."/>
            <person name="Dacks J.B."/>
            <person name="Delwiche C.F."/>
            <person name="Dyhrman S.T."/>
            <person name="Glockner G."/>
            <person name="John U."/>
            <person name="Richards T."/>
            <person name="Worden A.Z."/>
            <person name="Zhang X."/>
            <person name="Grigoriev I.V."/>
            <person name="Allen A.E."/>
            <person name="Bidle K."/>
            <person name="Borodovsky M."/>
            <person name="Bowler C."/>
            <person name="Brownlee C."/>
            <person name="Cock J.M."/>
            <person name="Elias M."/>
            <person name="Gladyshev V.N."/>
            <person name="Groth M."/>
            <person name="Guda C."/>
            <person name="Hadaegh A."/>
            <person name="Iglesias-Rodriguez M.D."/>
            <person name="Jenkins J."/>
            <person name="Jones B.M."/>
            <person name="Lawson T."/>
            <person name="Leese F."/>
            <person name="Lindquist E."/>
            <person name="Lobanov A."/>
            <person name="Lomsadze A."/>
            <person name="Malik S.B."/>
            <person name="Marsh M.E."/>
            <person name="Mackinder L."/>
            <person name="Mock T."/>
            <person name="Mueller-Roeber B."/>
            <person name="Pagarete A."/>
            <person name="Parker M."/>
            <person name="Probert I."/>
            <person name="Quesneville H."/>
            <person name="Raines C."/>
            <person name="Rensing S.A."/>
            <person name="Riano-Pachon D.M."/>
            <person name="Richier S."/>
            <person name="Rokitta S."/>
            <person name="Shiraiwa Y."/>
            <person name="Soanes D.M."/>
            <person name="van der Giezen M."/>
            <person name="Wahlund T.M."/>
            <person name="Williams B."/>
            <person name="Wilson W."/>
            <person name="Wolfe G."/>
            <person name="Wurch L.L."/>
        </authorList>
    </citation>
    <scope>NUCLEOTIDE SEQUENCE</scope>
</reference>
<evidence type="ECO:0000313" key="3">
    <source>
        <dbReference type="EnsemblProtists" id="EOD05856"/>
    </source>
</evidence>
<dbReference type="EnsemblProtists" id="EOD05856">
    <property type="protein sequence ID" value="EOD05856"/>
    <property type="gene ID" value="EMIHUDRAFT_250125"/>
</dbReference>
<dbReference type="KEGG" id="ehx:EMIHUDRAFT_250125"/>
<keyword evidence="2" id="KW-0378">Hydrolase</keyword>
<dbReference type="PIRSF" id="PIRSF006305">
    <property type="entry name" value="Maf"/>
    <property type="match status" value="1"/>
</dbReference>
<dbReference type="Proteomes" id="UP000013827">
    <property type="component" value="Unassembled WGS sequence"/>
</dbReference>
<protein>
    <recommendedName>
        <fullName evidence="5">Nucleic acid-binding protein asmtl</fullName>
    </recommendedName>
</protein>
<dbReference type="OMA" id="VIGCDSV"/>
<dbReference type="Gene3D" id="3.90.950.10">
    <property type="match status" value="1"/>
</dbReference>
<dbReference type="PANTHER" id="PTHR43213">
    <property type="entry name" value="BIFUNCTIONAL DTTP/UTP PYROPHOSPHATASE/METHYLTRANSFERASE PROTEIN-RELATED"/>
    <property type="match status" value="1"/>
</dbReference>
<dbReference type="NCBIfam" id="TIGR00172">
    <property type="entry name" value="maf"/>
    <property type="match status" value="1"/>
</dbReference>
<dbReference type="CDD" id="cd00555">
    <property type="entry name" value="Maf"/>
    <property type="match status" value="1"/>
</dbReference>
<dbReference type="RefSeq" id="XP_005777012.1">
    <property type="nucleotide sequence ID" value="XM_005776955.1"/>
</dbReference>
<name>A0A0D3I3M1_EMIH1</name>
<proteinExistence type="inferred from homology"/>
<dbReference type="PANTHER" id="PTHR43213:SF5">
    <property type="entry name" value="BIFUNCTIONAL DTTP_UTP PYROPHOSPHATASE_METHYLTRANSFERASE PROTEIN-RELATED"/>
    <property type="match status" value="1"/>
</dbReference>
<dbReference type="eggNOG" id="KOG1509">
    <property type="taxonomic scope" value="Eukaryota"/>
</dbReference>
<dbReference type="GeneID" id="17252012"/>
<evidence type="ECO:0000256" key="1">
    <source>
        <dbReference type="ARBA" id="ARBA00001968"/>
    </source>
</evidence>
<accession>A0A0D3I3M1</accession>
<dbReference type="RefSeq" id="XP_005758285.1">
    <property type="nucleotide sequence ID" value="XM_005758228.1"/>
</dbReference>
<evidence type="ECO:0000313" key="4">
    <source>
        <dbReference type="Proteomes" id="UP000013827"/>
    </source>
</evidence>
<comment type="cofactor">
    <cofactor evidence="1">
        <name>a divalent metal cation</name>
        <dbReference type="ChEBI" id="CHEBI:60240"/>
    </cofactor>
</comment>
<dbReference type="STRING" id="2903.R1D4M8"/>
<dbReference type="PaxDb" id="2903-EOD05856"/>
<dbReference type="Pfam" id="PF02545">
    <property type="entry name" value="Maf"/>
    <property type="match status" value="1"/>
</dbReference>
<dbReference type="AlphaFoldDB" id="A0A0D3I3M1"/>
<evidence type="ECO:0008006" key="5">
    <source>
        <dbReference type="Google" id="ProtNLM"/>
    </source>
</evidence>
<dbReference type="EnsemblProtists" id="EOD24583">
    <property type="protein sequence ID" value="EOD24583"/>
    <property type="gene ID" value="EMIHUDRAFT_206589"/>
</dbReference>
<dbReference type="HOGENOM" id="CLU_040416_0_2_1"/>
<keyword evidence="4" id="KW-1185">Reference proteome</keyword>
<dbReference type="InterPro" id="IPR003697">
    <property type="entry name" value="Maf-like"/>
</dbReference>
<dbReference type="GeneID" id="17270130"/>
<organism evidence="3 4">
    <name type="scientific">Emiliania huxleyi (strain CCMP1516)</name>
    <dbReference type="NCBI Taxonomy" id="280463"/>
    <lineage>
        <taxon>Eukaryota</taxon>
        <taxon>Haptista</taxon>
        <taxon>Haptophyta</taxon>
        <taxon>Prymnesiophyceae</taxon>
        <taxon>Isochrysidales</taxon>
        <taxon>Noelaerhabdaceae</taxon>
        <taxon>Emiliania</taxon>
    </lineage>
</organism>
<sequence length="222" mass="23863">MLSDLNAVRAAHIILASSSPRRVDILNNVMDLRARVVPSTFEEDLVKADYTPAGYVQENARQKALEVYRRLCAAEAPPSLVIGADTVVVADDKILEKPRSTEAATVMLSELSGRSHQVLTGVALVYGAAYGAPPTEDSFAEMTEVDFASLPPELIDAYVASGEPMDKAGSYGIQGMGGSFVTGIRGCYQNVVGFPLHRFCTRLDVDRLRRSGRAGSMESPPV</sequence>
<dbReference type="GO" id="GO:0047429">
    <property type="term" value="F:nucleoside triphosphate diphosphatase activity"/>
    <property type="evidence" value="ECO:0007669"/>
    <property type="project" value="InterPro"/>
</dbReference>
<dbReference type="HAMAP" id="MF_00528">
    <property type="entry name" value="Maf"/>
    <property type="match status" value="1"/>
</dbReference>
<dbReference type="InterPro" id="IPR029001">
    <property type="entry name" value="ITPase-like_fam"/>
</dbReference>
<reference evidence="3" key="2">
    <citation type="submission" date="2024-10" db="UniProtKB">
        <authorList>
            <consortium name="EnsemblProtists"/>
        </authorList>
    </citation>
    <scope>IDENTIFICATION</scope>
</reference>
<dbReference type="SUPFAM" id="SSF52972">
    <property type="entry name" value="ITPase-like"/>
    <property type="match status" value="1"/>
</dbReference>
<evidence type="ECO:0000256" key="2">
    <source>
        <dbReference type="ARBA" id="ARBA00022801"/>
    </source>
</evidence>